<dbReference type="PANTHER" id="PTHR35174">
    <property type="entry name" value="BLL7171 PROTEIN-RELATED"/>
    <property type="match status" value="1"/>
</dbReference>
<evidence type="ECO:0000313" key="4">
    <source>
        <dbReference type="Proteomes" id="UP000217265"/>
    </source>
</evidence>
<dbReference type="KEGG" id="vbh:CMV30_06155"/>
<dbReference type="SUPFAM" id="SSF54909">
    <property type="entry name" value="Dimeric alpha+beta barrel"/>
    <property type="match status" value="1"/>
</dbReference>
<feature type="domain" description="YCII-related" evidence="2">
    <location>
        <begin position="1"/>
        <end position="111"/>
    </location>
</feature>
<evidence type="ECO:0000259" key="2">
    <source>
        <dbReference type="Pfam" id="PF03795"/>
    </source>
</evidence>
<dbReference type="EMBL" id="CP023344">
    <property type="protein sequence ID" value="ATC66016.1"/>
    <property type="molecule type" value="Genomic_DNA"/>
</dbReference>
<organism evidence="3 4">
    <name type="scientific">Nibricoccus aquaticus</name>
    <dbReference type="NCBI Taxonomy" id="2576891"/>
    <lineage>
        <taxon>Bacteria</taxon>
        <taxon>Pseudomonadati</taxon>
        <taxon>Verrucomicrobiota</taxon>
        <taxon>Opitutia</taxon>
        <taxon>Opitutales</taxon>
        <taxon>Opitutaceae</taxon>
        <taxon>Nibricoccus</taxon>
    </lineage>
</organism>
<accession>A0A290QI68</accession>
<keyword evidence="4" id="KW-1185">Reference proteome</keyword>
<evidence type="ECO:0000313" key="3">
    <source>
        <dbReference type="EMBL" id="ATC66016.1"/>
    </source>
</evidence>
<dbReference type="AlphaFoldDB" id="A0A290QI68"/>
<dbReference type="InterPro" id="IPR011008">
    <property type="entry name" value="Dimeric_a/b-barrel"/>
</dbReference>
<dbReference type="Gene3D" id="3.30.70.1060">
    <property type="entry name" value="Dimeric alpha+beta barrel"/>
    <property type="match status" value="1"/>
</dbReference>
<dbReference type="Proteomes" id="UP000217265">
    <property type="component" value="Chromosome"/>
</dbReference>
<reference evidence="3 4" key="1">
    <citation type="submission" date="2017-09" db="EMBL/GenBank/DDBJ databases">
        <title>Complete genome sequence of Verrucomicrobial strain HZ-65, isolated from freshwater.</title>
        <authorList>
            <person name="Choi A."/>
        </authorList>
    </citation>
    <scope>NUCLEOTIDE SEQUENCE [LARGE SCALE GENOMIC DNA]</scope>
    <source>
        <strain evidence="3 4">HZ-65</strain>
    </source>
</reference>
<protein>
    <submittedName>
        <fullName evidence="3">Dehydrogenase</fullName>
    </submittedName>
</protein>
<dbReference type="Pfam" id="PF03795">
    <property type="entry name" value="YCII"/>
    <property type="match status" value="1"/>
</dbReference>
<dbReference type="OrthoDB" id="9807535at2"/>
<dbReference type="PANTHER" id="PTHR35174:SF3">
    <property type="entry name" value="BLL7171 PROTEIN"/>
    <property type="match status" value="1"/>
</dbReference>
<sequence length="129" mass="14632">MKFICFGYIDINAFAARPEAERLAMVDSCFAYDEQLRANKHFKGGEGLQPAFTAKTLRYTRDQLVITDGPYAETKEQIGGIMILDARDLDHAVELISKHPGAKFGPWEIRPAADLDEMIRQSKERRQKA</sequence>
<proteinExistence type="inferred from homology"/>
<name>A0A290QI68_9BACT</name>
<dbReference type="InterPro" id="IPR005545">
    <property type="entry name" value="YCII"/>
</dbReference>
<comment type="similarity">
    <text evidence="1">Belongs to the YciI family.</text>
</comment>
<dbReference type="RefSeq" id="WP_096057644.1">
    <property type="nucleotide sequence ID" value="NZ_CP023344.1"/>
</dbReference>
<evidence type="ECO:0000256" key="1">
    <source>
        <dbReference type="ARBA" id="ARBA00007689"/>
    </source>
</evidence>
<gene>
    <name evidence="3" type="ORF">CMV30_06155</name>
</gene>